<name>A0A066XK12_COLSU</name>
<dbReference type="InterPro" id="IPR015342">
    <property type="entry name" value="PEX1-N_C-lobe"/>
</dbReference>
<comment type="caution">
    <text evidence="4">The sequence shown here is derived from an EMBL/GenBank/DDBJ whole genome shotgun (WGS) entry which is preliminary data.</text>
</comment>
<dbReference type="Gene3D" id="3.10.330.10">
    <property type="match status" value="1"/>
</dbReference>
<keyword evidence="5" id="KW-1185">Reference proteome</keyword>
<dbReference type="InterPro" id="IPR009010">
    <property type="entry name" value="Asp_de-COase-like_dom_sf"/>
</dbReference>
<dbReference type="Gene3D" id="2.40.40.20">
    <property type="match status" value="1"/>
</dbReference>
<dbReference type="AlphaFoldDB" id="A0A066XK12"/>
<evidence type="ECO:0000256" key="2">
    <source>
        <dbReference type="ARBA" id="ARBA00022840"/>
    </source>
</evidence>
<evidence type="ECO:0000259" key="3">
    <source>
        <dbReference type="Pfam" id="PF09262"/>
    </source>
</evidence>
<organism evidence="4 5">
    <name type="scientific">Colletotrichum sublineola</name>
    <name type="common">Sorghum anthracnose fungus</name>
    <dbReference type="NCBI Taxonomy" id="1173701"/>
    <lineage>
        <taxon>Eukaryota</taxon>
        <taxon>Fungi</taxon>
        <taxon>Dikarya</taxon>
        <taxon>Ascomycota</taxon>
        <taxon>Pezizomycotina</taxon>
        <taxon>Sordariomycetes</taxon>
        <taxon>Hypocreomycetidae</taxon>
        <taxon>Glomerellales</taxon>
        <taxon>Glomerellaceae</taxon>
        <taxon>Colletotrichum</taxon>
        <taxon>Colletotrichum graminicola species complex</taxon>
    </lineage>
</organism>
<evidence type="ECO:0000256" key="1">
    <source>
        <dbReference type="ARBA" id="ARBA00022741"/>
    </source>
</evidence>
<sequence length="221" mass="24759">MATRGERQALSAKLSLLRLQNCFVNLPSSLFSTLVNLNTPAQNVVVELKYGVTITAGSNQSTDPGQTLRSVFVGWTGMQSRQRASLSDDRERLAGSKTRGTEREAPLVDIDSAFAQTLGLSDGQDIIVLLHLEPPMVQTVNIEPLTPEDWEIIELHANFLEFNLVRQVRALPNPSYTRSNGARQHTPSPYIFPRQQQRTSNSFLLTRPQIHHLRSCLRTQK</sequence>
<gene>
    <name evidence="4" type="ORF">CSUB01_01532</name>
</gene>
<dbReference type="Proteomes" id="UP000027238">
    <property type="component" value="Unassembled WGS sequence"/>
</dbReference>
<dbReference type="EMBL" id="JMSE01000969">
    <property type="protein sequence ID" value="KDN66081.1"/>
    <property type="molecule type" value="Genomic_DNA"/>
</dbReference>
<dbReference type="STRING" id="1173701.A0A066XK12"/>
<dbReference type="GO" id="GO:0007031">
    <property type="term" value="P:peroxisome organization"/>
    <property type="evidence" value="ECO:0007669"/>
    <property type="project" value="InterPro"/>
</dbReference>
<dbReference type="GO" id="GO:0005777">
    <property type="term" value="C:peroxisome"/>
    <property type="evidence" value="ECO:0007669"/>
    <property type="project" value="InterPro"/>
</dbReference>
<reference evidence="5" key="1">
    <citation type="journal article" date="2014" name="Genome Announc.">
        <title>Draft genome sequence of Colletotrichum sublineola, a destructive pathogen of cultivated sorghum.</title>
        <authorList>
            <person name="Baroncelli R."/>
            <person name="Sanz-Martin J.M."/>
            <person name="Rech G.E."/>
            <person name="Sukno S.A."/>
            <person name="Thon M.R."/>
        </authorList>
    </citation>
    <scope>NUCLEOTIDE SEQUENCE [LARGE SCALE GENOMIC DNA]</scope>
    <source>
        <strain evidence="5">TX430BB</strain>
    </source>
</reference>
<dbReference type="GO" id="GO:0005524">
    <property type="term" value="F:ATP binding"/>
    <property type="evidence" value="ECO:0007669"/>
    <property type="project" value="UniProtKB-KW"/>
</dbReference>
<dbReference type="eggNOG" id="KOG0735">
    <property type="taxonomic scope" value="Eukaryota"/>
</dbReference>
<evidence type="ECO:0000313" key="4">
    <source>
        <dbReference type="EMBL" id="KDN66081.1"/>
    </source>
</evidence>
<keyword evidence="2" id="KW-0067">ATP-binding</keyword>
<dbReference type="Pfam" id="PF09262">
    <property type="entry name" value="PEX-1N"/>
    <property type="match status" value="1"/>
</dbReference>
<dbReference type="HOGENOM" id="CLU_1250596_0_0_1"/>
<dbReference type="InterPro" id="IPR029067">
    <property type="entry name" value="CDC48_domain_2-like_sf"/>
</dbReference>
<accession>A0A066XK12</accession>
<proteinExistence type="predicted"/>
<protein>
    <recommendedName>
        <fullName evidence="3">Peroxisomal ATPase PEX1 N-terminal C-lobe domain-containing protein</fullName>
    </recommendedName>
</protein>
<feature type="domain" description="Peroxisomal ATPase PEX1 N-terminal C-lobe" evidence="3">
    <location>
        <begin position="138"/>
        <end position="171"/>
    </location>
</feature>
<evidence type="ECO:0000313" key="5">
    <source>
        <dbReference type="Proteomes" id="UP000027238"/>
    </source>
</evidence>
<dbReference type="SUPFAM" id="SSF50692">
    <property type="entry name" value="ADC-like"/>
    <property type="match status" value="1"/>
</dbReference>
<keyword evidence="1" id="KW-0547">Nucleotide-binding</keyword>
<dbReference type="SUPFAM" id="SSF54585">
    <property type="entry name" value="Cdc48 domain 2-like"/>
    <property type="match status" value="1"/>
</dbReference>
<dbReference type="OrthoDB" id="2187at2759"/>